<keyword evidence="3" id="KW-0597">Phosphoprotein</keyword>
<dbReference type="InterPro" id="IPR004358">
    <property type="entry name" value="Sig_transdc_His_kin-like_C"/>
</dbReference>
<dbReference type="AlphaFoldDB" id="A0AA49JGZ9"/>
<organism evidence="9">
    <name type="scientific">Roseihalotalea indica</name>
    <dbReference type="NCBI Taxonomy" id="2867963"/>
    <lineage>
        <taxon>Bacteria</taxon>
        <taxon>Pseudomonadati</taxon>
        <taxon>Bacteroidota</taxon>
        <taxon>Cytophagia</taxon>
        <taxon>Cytophagales</taxon>
        <taxon>Catalimonadaceae</taxon>
        <taxon>Roseihalotalea</taxon>
    </lineage>
</organism>
<dbReference type="PROSITE" id="PS50109">
    <property type="entry name" value="HIS_KIN"/>
    <property type="match status" value="1"/>
</dbReference>
<dbReference type="Gene3D" id="1.10.287.130">
    <property type="match status" value="1"/>
</dbReference>
<feature type="domain" description="Histidine kinase" evidence="8">
    <location>
        <begin position="236"/>
        <end position="445"/>
    </location>
</feature>
<keyword evidence="6" id="KW-0902">Two-component regulatory system</keyword>
<proteinExistence type="predicted"/>
<evidence type="ECO:0000313" key="9">
    <source>
        <dbReference type="EMBL" id="WKN37390.1"/>
    </source>
</evidence>
<accession>A0AA49JGZ9</accession>
<evidence type="ECO:0000259" key="8">
    <source>
        <dbReference type="PROSITE" id="PS50109"/>
    </source>
</evidence>
<dbReference type="SUPFAM" id="SSF55874">
    <property type="entry name" value="ATPase domain of HSP90 chaperone/DNA topoisomerase II/histidine kinase"/>
    <property type="match status" value="2"/>
</dbReference>
<dbReference type="InterPro" id="IPR005467">
    <property type="entry name" value="His_kinase_dom"/>
</dbReference>
<feature type="coiled-coil region" evidence="7">
    <location>
        <begin position="164"/>
        <end position="215"/>
    </location>
</feature>
<dbReference type="Pfam" id="PF13581">
    <property type="entry name" value="HATPase_c_2"/>
    <property type="match status" value="1"/>
</dbReference>
<dbReference type="GO" id="GO:0000155">
    <property type="term" value="F:phosphorelay sensor kinase activity"/>
    <property type="evidence" value="ECO:0007669"/>
    <property type="project" value="InterPro"/>
</dbReference>
<sequence>MNKPEAPITEVILENELDLILAHKKAMKLAEVSGLSFTDQTKFTTAVSEICRNVLVHADKGDVKFRIIQHGLEYCVEAIITDQGPGIKDVESLLNASSSLHGNRKNGIINSQKLSDVFEIKSRLAEGTQVCIGKKLPSGHPPINPLILSGWRKYFSELSPISPYDELKKQNHRLLQTLEELKSQKNQTQEKLEEIQRLNQELKSNYEQISQLSDDIARQNSLLKKRNEDLDGFAYIVSHDLKSPISNLQGLLRMLEEGRLQPERGIPMFKGQLDKVEKLISNILSYSRAGHEQVDKTAVDLNQLIHEIIGELQQPENFSIELEHPLPTLLTEEILIYQIFSNLLTNAVKYNDKPEGRVKIGTSNTPEGAFYYYVEDNGPGIPEGKRESVFKMFTVLQKIDGVDSSGLGLAIIKKIIGERGGEIWVQNSAFSAMGSRFCFTWPAETITNS</sequence>
<protein>
    <recommendedName>
        <fullName evidence="2">histidine kinase</fullName>
        <ecNumber evidence="2">2.7.13.3</ecNumber>
    </recommendedName>
</protein>
<reference evidence="9" key="2">
    <citation type="journal article" date="2024" name="Antonie Van Leeuwenhoek">
        <title>Roseihalotalea indica gen. nov., sp. nov., a halophilic Bacteroidetes from mesopelagic Southwest Indian Ocean with higher carbohydrate metabolic potential.</title>
        <authorList>
            <person name="Chen B."/>
            <person name="Zhang M."/>
            <person name="Lin D."/>
            <person name="Ye J."/>
            <person name="Tang K."/>
        </authorList>
    </citation>
    <scope>NUCLEOTIDE SEQUENCE</scope>
    <source>
        <strain evidence="9">TK19036</strain>
    </source>
</reference>
<keyword evidence="4" id="KW-0808">Transferase</keyword>
<keyword evidence="7" id="KW-0175">Coiled coil</keyword>
<keyword evidence="5 9" id="KW-0418">Kinase</keyword>
<dbReference type="EMBL" id="CP120682">
    <property type="protein sequence ID" value="WKN37390.1"/>
    <property type="molecule type" value="Genomic_DNA"/>
</dbReference>
<dbReference type="PANTHER" id="PTHR43711">
    <property type="entry name" value="TWO-COMPONENT HISTIDINE KINASE"/>
    <property type="match status" value="1"/>
</dbReference>
<dbReference type="Pfam" id="PF02518">
    <property type="entry name" value="HATPase_c"/>
    <property type="match status" value="1"/>
</dbReference>
<dbReference type="InterPro" id="IPR050736">
    <property type="entry name" value="Sensor_HK_Regulatory"/>
</dbReference>
<dbReference type="SMART" id="SM00388">
    <property type="entry name" value="HisKA"/>
    <property type="match status" value="1"/>
</dbReference>
<dbReference type="InterPro" id="IPR036097">
    <property type="entry name" value="HisK_dim/P_sf"/>
</dbReference>
<reference evidence="9" key="1">
    <citation type="journal article" date="2023" name="Comput. Struct. Biotechnol. J.">
        <title>Discovery of a novel marine Bacteroidetes with a rich repertoire of carbohydrate-active enzymes.</title>
        <authorList>
            <person name="Chen B."/>
            <person name="Liu G."/>
            <person name="Chen Q."/>
            <person name="Wang H."/>
            <person name="Liu L."/>
            <person name="Tang K."/>
        </authorList>
    </citation>
    <scope>NUCLEOTIDE SEQUENCE</scope>
    <source>
        <strain evidence="9">TK19036</strain>
    </source>
</reference>
<evidence type="ECO:0000256" key="3">
    <source>
        <dbReference type="ARBA" id="ARBA00022553"/>
    </source>
</evidence>
<dbReference type="CDD" id="cd00075">
    <property type="entry name" value="HATPase"/>
    <property type="match status" value="1"/>
</dbReference>
<dbReference type="PRINTS" id="PR00344">
    <property type="entry name" value="BCTRLSENSOR"/>
</dbReference>
<comment type="catalytic activity">
    <reaction evidence="1">
        <text>ATP + protein L-histidine = ADP + protein N-phospho-L-histidine.</text>
        <dbReference type="EC" id="2.7.13.3"/>
    </reaction>
</comment>
<dbReference type="EC" id="2.7.13.3" evidence="2"/>
<dbReference type="InterPro" id="IPR003661">
    <property type="entry name" value="HisK_dim/P_dom"/>
</dbReference>
<dbReference type="SUPFAM" id="SSF47384">
    <property type="entry name" value="Homodimeric domain of signal transducing histidine kinase"/>
    <property type="match status" value="1"/>
</dbReference>
<dbReference type="InterPro" id="IPR036890">
    <property type="entry name" value="HATPase_C_sf"/>
</dbReference>
<evidence type="ECO:0000256" key="1">
    <source>
        <dbReference type="ARBA" id="ARBA00000085"/>
    </source>
</evidence>
<gene>
    <name evidence="9" type="ORF">K4G66_01540</name>
</gene>
<evidence type="ECO:0000256" key="6">
    <source>
        <dbReference type="ARBA" id="ARBA00023012"/>
    </source>
</evidence>
<evidence type="ECO:0000256" key="4">
    <source>
        <dbReference type="ARBA" id="ARBA00022679"/>
    </source>
</evidence>
<dbReference type="Pfam" id="PF00512">
    <property type="entry name" value="HisKA"/>
    <property type="match status" value="1"/>
</dbReference>
<dbReference type="Gene3D" id="3.30.565.10">
    <property type="entry name" value="Histidine kinase-like ATPase, C-terminal domain"/>
    <property type="match status" value="2"/>
</dbReference>
<evidence type="ECO:0000256" key="7">
    <source>
        <dbReference type="SAM" id="Coils"/>
    </source>
</evidence>
<dbReference type="SMART" id="SM00387">
    <property type="entry name" value="HATPase_c"/>
    <property type="match status" value="2"/>
</dbReference>
<evidence type="ECO:0000256" key="2">
    <source>
        <dbReference type="ARBA" id="ARBA00012438"/>
    </source>
</evidence>
<dbReference type="InterPro" id="IPR003594">
    <property type="entry name" value="HATPase_dom"/>
</dbReference>
<dbReference type="PANTHER" id="PTHR43711:SF31">
    <property type="entry name" value="HISTIDINE KINASE"/>
    <property type="match status" value="1"/>
</dbReference>
<name>A0AA49JGZ9_9BACT</name>
<dbReference type="CDD" id="cd00082">
    <property type="entry name" value="HisKA"/>
    <property type="match status" value="1"/>
</dbReference>
<evidence type="ECO:0000256" key="5">
    <source>
        <dbReference type="ARBA" id="ARBA00022777"/>
    </source>
</evidence>